<feature type="compositionally biased region" description="Polar residues" evidence="4">
    <location>
        <begin position="274"/>
        <end position="284"/>
    </location>
</feature>
<dbReference type="SUPFAM" id="SSF47095">
    <property type="entry name" value="HMG-box"/>
    <property type="match status" value="1"/>
</dbReference>
<dbReference type="Pfam" id="PF00808">
    <property type="entry name" value="CBFD_NFYB_HMF"/>
    <property type="match status" value="1"/>
</dbReference>
<evidence type="ECO:0000256" key="2">
    <source>
        <dbReference type="ARBA" id="ARBA00023242"/>
    </source>
</evidence>
<dbReference type="PROSITE" id="PS50118">
    <property type="entry name" value="HMG_BOX_2"/>
    <property type="match status" value="1"/>
</dbReference>
<dbReference type="Gene3D" id="1.10.20.10">
    <property type="entry name" value="Histone, subunit A"/>
    <property type="match status" value="1"/>
</dbReference>
<dbReference type="CDD" id="cd22929">
    <property type="entry name" value="HFD_POLE4-like"/>
    <property type="match status" value="1"/>
</dbReference>
<organism evidence="6">
    <name type="scientific">Aureoumbra lagunensis</name>
    <dbReference type="NCBI Taxonomy" id="44058"/>
    <lineage>
        <taxon>Eukaryota</taxon>
        <taxon>Sar</taxon>
        <taxon>Stramenopiles</taxon>
        <taxon>Ochrophyta</taxon>
        <taxon>Pelagophyceae</taxon>
        <taxon>Pelagomonadales</taxon>
        <taxon>Aureoumbra</taxon>
    </lineage>
</organism>
<dbReference type="PANTHER" id="PTHR46040:SF3">
    <property type="entry name" value="HIGH MOBILITY GROUP PROTEIN 2"/>
    <property type="match status" value="1"/>
</dbReference>
<dbReference type="InterPro" id="IPR009071">
    <property type="entry name" value="HMG_box_dom"/>
</dbReference>
<dbReference type="Gene3D" id="1.10.30.10">
    <property type="entry name" value="High mobility group box domain"/>
    <property type="match status" value="1"/>
</dbReference>
<dbReference type="AlphaFoldDB" id="A0A7S3JX96"/>
<dbReference type="InterPro" id="IPR009072">
    <property type="entry name" value="Histone-fold"/>
</dbReference>
<dbReference type="PANTHER" id="PTHR46040">
    <property type="entry name" value="HIGH MOBILITY GROUP PROTEIN 2"/>
    <property type="match status" value="1"/>
</dbReference>
<feature type="region of interest" description="Disordered" evidence="4">
    <location>
        <begin position="1"/>
        <end position="97"/>
    </location>
</feature>
<evidence type="ECO:0000259" key="5">
    <source>
        <dbReference type="PROSITE" id="PS50118"/>
    </source>
</evidence>
<dbReference type="EMBL" id="HBIJ01009520">
    <property type="protein sequence ID" value="CAE0365944.1"/>
    <property type="molecule type" value="Transcribed_RNA"/>
</dbReference>
<sequence length="358" mass="40478">MNISNPFDDADMLIDDEPIGHEEEDEYDEEDEDEEEDEEQQEEEQEEEDELDVQDEEKDDDDGVGGSRIEEGDENMNSEMNSEEEEMIPEPKGPLKKPVSAFLHFCAENRAVVKDRLPNASAGEVTKTISESWRSLNEAEKKRFMDIAIADRERYEREKKKYPAAAALSSSTNSKGNTKGLEPHETVIPISRVKKIAKLDPQLRSLSKEANALITKMTELFVAKLATETHSASSGKRIIKASDVAHCIHNRPQFAWLRPDYPMQDYKADKKSTQPKQIQKPENNTTIQQFFKPAASSSEKSRPNSPPQSAHSDFENALPPPSDDDNDDDANMPPPAPIRQQHQDFQYEATADDDDDDL</sequence>
<dbReference type="GO" id="GO:0005634">
    <property type="term" value="C:nucleus"/>
    <property type="evidence" value="ECO:0007669"/>
    <property type="project" value="UniProtKB-UniRule"/>
</dbReference>
<reference evidence="6" key="1">
    <citation type="submission" date="2021-01" db="EMBL/GenBank/DDBJ databases">
        <authorList>
            <person name="Corre E."/>
            <person name="Pelletier E."/>
            <person name="Niang G."/>
            <person name="Scheremetjew M."/>
            <person name="Finn R."/>
            <person name="Kale V."/>
            <person name="Holt S."/>
            <person name="Cochrane G."/>
            <person name="Meng A."/>
            <person name="Brown T."/>
            <person name="Cohen L."/>
        </authorList>
    </citation>
    <scope>NUCLEOTIDE SEQUENCE</scope>
    <source>
        <strain evidence="6">CCMP1510</strain>
    </source>
</reference>
<feature type="compositionally biased region" description="Acidic residues" evidence="4">
    <location>
        <begin position="71"/>
        <end position="88"/>
    </location>
</feature>
<evidence type="ECO:0000313" key="6">
    <source>
        <dbReference type="EMBL" id="CAE0365944.1"/>
    </source>
</evidence>
<feature type="domain" description="HMG box" evidence="5">
    <location>
        <begin position="95"/>
        <end position="163"/>
    </location>
</feature>
<evidence type="ECO:0000256" key="3">
    <source>
        <dbReference type="PROSITE-ProRule" id="PRU00267"/>
    </source>
</evidence>
<dbReference type="GO" id="GO:0046982">
    <property type="term" value="F:protein heterodimerization activity"/>
    <property type="evidence" value="ECO:0007669"/>
    <property type="project" value="InterPro"/>
</dbReference>
<gene>
    <name evidence="6" type="ORF">ALAG00032_LOCUS6688</name>
</gene>
<proteinExistence type="predicted"/>
<evidence type="ECO:0000256" key="1">
    <source>
        <dbReference type="ARBA" id="ARBA00023125"/>
    </source>
</evidence>
<dbReference type="Pfam" id="PF00505">
    <property type="entry name" value="HMG_box"/>
    <property type="match status" value="1"/>
</dbReference>
<evidence type="ECO:0000256" key="4">
    <source>
        <dbReference type="SAM" id="MobiDB-lite"/>
    </source>
</evidence>
<dbReference type="InterPro" id="IPR036910">
    <property type="entry name" value="HMG_box_dom_sf"/>
</dbReference>
<dbReference type="CDD" id="cd00084">
    <property type="entry name" value="HMG-box_SF"/>
    <property type="match status" value="1"/>
</dbReference>
<dbReference type="SMART" id="SM00398">
    <property type="entry name" value="HMG"/>
    <property type="match status" value="1"/>
</dbReference>
<dbReference type="GO" id="GO:0010468">
    <property type="term" value="P:regulation of gene expression"/>
    <property type="evidence" value="ECO:0007669"/>
    <property type="project" value="TreeGrafter"/>
</dbReference>
<feature type="compositionally biased region" description="Acidic residues" evidence="4">
    <location>
        <begin position="8"/>
        <end position="63"/>
    </location>
</feature>
<protein>
    <recommendedName>
        <fullName evidence="5">HMG box domain-containing protein</fullName>
    </recommendedName>
</protein>
<keyword evidence="1 3" id="KW-0238">DNA-binding</keyword>
<feature type="region of interest" description="Disordered" evidence="4">
    <location>
        <begin position="293"/>
        <end position="358"/>
    </location>
</feature>
<dbReference type="SUPFAM" id="SSF47113">
    <property type="entry name" value="Histone-fold"/>
    <property type="match status" value="1"/>
</dbReference>
<feature type="DNA-binding region" description="HMG box" evidence="3">
    <location>
        <begin position="95"/>
        <end position="163"/>
    </location>
</feature>
<keyword evidence="2 3" id="KW-0539">Nucleus</keyword>
<feature type="region of interest" description="Disordered" evidence="4">
    <location>
        <begin position="265"/>
        <end position="284"/>
    </location>
</feature>
<dbReference type="InterPro" id="IPR051965">
    <property type="entry name" value="ChromReg_NeuronalGeneExpr"/>
</dbReference>
<accession>A0A7S3JX96</accession>
<dbReference type="GO" id="GO:0003677">
    <property type="term" value="F:DNA binding"/>
    <property type="evidence" value="ECO:0007669"/>
    <property type="project" value="UniProtKB-UniRule"/>
</dbReference>
<name>A0A7S3JX96_9STRA</name>
<dbReference type="InterPro" id="IPR003958">
    <property type="entry name" value="CBFA_NFYB_domain"/>
</dbReference>